<dbReference type="EMBL" id="FSRG01000004">
    <property type="protein sequence ID" value="SIN96114.1"/>
    <property type="molecule type" value="Genomic_DNA"/>
</dbReference>
<sequence length="735" mass="82441">MVFLYASTIFMSAFLLFLIQPIVGKMLLPLYGGAPAVWNTCMMFFQAVLLLGYAYVHLSIKWLGTLRQAKYHMILMGITVAVLPITIVYNTTPPADANPVLLLLGRLIVFVALPFFVISSSAPMLQSWFSKTNDPSSSDPYFLYSASNVGSLLALLGYPVIFEPLMGVIEQNRVWSYGYGLLIVMTLSCLIFLERRRRVENNKDSNSIAAEPAQQLSKPSGRQRAFWVLTSFIPSSMMLSVTTYITTNLAAIPLLWVLPLALYLVTFILVFARRQVLPHDFMVRIMPFVIIPLSPLFFFSLNNLELLLIPTHLLMFFVAAMVCHGELAKSRPNSRYLTEFYFWMSIGGVLGGVFNTLVAPVVFSRVVEYPITMFLACLMLPGVKLRQDTSSDKLLDVLLPLLLAVFVCAVFIGAQMIELGNWLTFLALFFVPAALSCFTFKTRPIRFALAFGVVLLSLGYFTDMYKGNQLYASRNFFGVKRVIANPARGIRYLYHGTTVHGSQFLDPTFQKQPLSYYHPSGPIGDVFAAYNRADLTQPIAVVGLGTGSVSSYATPQDHFVFYEIDPDVEKIARNTQYFNFLSGMKGSFEVVLGDARLALANAHAHEYGMIILDAFSSDAIPVHLLTKEALELYLTKIKTDGVLVFHISNRFLNLEPLMGELAKELGLVCLIRKDLSIKHEDQKLGKSPSVYVVMGRRGPVVNQLIHNAEWHKVTARQKIPIWTDKYSNLIDLLKW</sequence>
<evidence type="ECO:0000256" key="2">
    <source>
        <dbReference type="SAM" id="Phobius"/>
    </source>
</evidence>
<evidence type="ECO:0000313" key="3">
    <source>
        <dbReference type="EMBL" id="SIN96114.1"/>
    </source>
</evidence>
<dbReference type="SUPFAM" id="SSF53335">
    <property type="entry name" value="S-adenosyl-L-methionine-dependent methyltransferases"/>
    <property type="match status" value="1"/>
</dbReference>
<feature type="transmembrane region" description="Helical" evidence="2">
    <location>
        <begin position="174"/>
        <end position="193"/>
    </location>
</feature>
<feature type="transmembrane region" description="Helical" evidence="2">
    <location>
        <begin position="397"/>
        <end position="416"/>
    </location>
</feature>
<feature type="transmembrane region" description="Helical" evidence="2">
    <location>
        <begin position="281"/>
        <end position="301"/>
    </location>
</feature>
<evidence type="ECO:0000313" key="4">
    <source>
        <dbReference type="Proteomes" id="UP000184694"/>
    </source>
</evidence>
<gene>
    <name evidence="3" type="ORF">SAMN02745161_1378</name>
</gene>
<dbReference type="AlphaFoldDB" id="A0A1N6FLJ0"/>
<feature type="transmembrane region" description="Helical" evidence="2">
    <location>
        <begin position="307"/>
        <end position="328"/>
    </location>
</feature>
<dbReference type="Proteomes" id="UP000184694">
    <property type="component" value="Unassembled WGS sequence"/>
</dbReference>
<organism evidence="3 4">
    <name type="scientific">Halodesulfovibrio marinisediminis DSM 17456</name>
    <dbReference type="NCBI Taxonomy" id="1121457"/>
    <lineage>
        <taxon>Bacteria</taxon>
        <taxon>Pseudomonadati</taxon>
        <taxon>Thermodesulfobacteriota</taxon>
        <taxon>Desulfovibrionia</taxon>
        <taxon>Desulfovibrionales</taxon>
        <taxon>Desulfovibrionaceae</taxon>
        <taxon>Halodesulfovibrio</taxon>
    </lineage>
</organism>
<feature type="transmembrane region" description="Helical" evidence="2">
    <location>
        <begin position="37"/>
        <end position="58"/>
    </location>
</feature>
<dbReference type="GO" id="GO:0006596">
    <property type="term" value="P:polyamine biosynthetic process"/>
    <property type="evidence" value="ECO:0007669"/>
    <property type="project" value="UniProtKB-KW"/>
</dbReference>
<reference evidence="4" key="1">
    <citation type="submission" date="2016-11" db="EMBL/GenBank/DDBJ databases">
        <authorList>
            <person name="Varghese N."/>
            <person name="Submissions S."/>
        </authorList>
    </citation>
    <scope>NUCLEOTIDE SEQUENCE [LARGE SCALE GENOMIC DNA]</scope>
    <source>
        <strain evidence="4">DSM 17456</strain>
    </source>
</reference>
<feature type="transmembrane region" description="Helical" evidence="2">
    <location>
        <begin position="447"/>
        <end position="465"/>
    </location>
</feature>
<evidence type="ECO:0000256" key="1">
    <source>
        <dbReference type="ARBA" id="ARBA00023115"/>
    </source>
</evidence>
<proteinExistence type="predicted"/>
<dbReference type="OrthoDB" id="9761985at2"/>
<dbReference type="RefSeq" id="WP_074216198.1">
    <property type="nucleotide sequence ID" value="NZ_FSRG01000004.1"/>
</dbReference>
<dbReference type="PANTHER" id="PTHR43317:SF1">
    <property type="entry name" value="THERMOSPERMINE SYNTHASE ACAULIS5"/>
    <property type="match status" value="1"/>
</dbReference>
<feature type="transmembrane region" description="Helical" evidence="2">
    <location>
        <begin position="422"/>
        <end position="440"/>
    </location>
</feature>
<dbReference type="STRING" id="1121457.SAMN02745161_1378"/>
<accession>A0A1N6FLJ0</accession>
<feature type="transmembrane region" description="Helical" evidence="2">
    <location>
        <begin position="369"/>
        <end position="385"/>
    </location>
</feature>
<keyword evidence="2" id="KW-0812">Transmembrane</keyword>
<feature type="transmembrane region" description="Helical" evidence="2">
    <location>
        <begin position="251"/>
        <end position="272"/>
    </location>
</feature>
<protein>
    <recommendedName>
        <fullName evidence="5">Spermidine synthase</fullName>
    </recommendedName>
</protein>
<dbReference type="Gene3D" id="3.40.50.150">
    <property type="entry name" value="Vaccinia Virus protein VP39"/>
    <property type="match status" value="1"/>
</dbReference>
<evidence type="ECO:0008006" key="5">
    <source>
        <dbReference type="Google" id="ProtNLM"/>
    </source>
</evidence>
<feature type="transmembrane region" description="Helical" evidence="2">
    <location>
        <begin position="70"/>
        <end position="89"/>
    </location>
</feature>
<dbReference type="PANTHER" id="PTHR43317">
    <property type="entry name" value="THERMOSPERMINE SYNTHASE ACAULIS5"/>
    <property type="match status" value="1"/>
</dbReference>
<feature type="transmembrane region" description="Helical" evidence="2">
    <location>
        <begin position="141"/>
        <end position="162"/>
    </location>
</feature>
<keyword evidence="2" id="KW-1133">Transmembrane helix</keyword>
<keyword evidence="1" id="KW-0620">Polyamine biosynthesis</keyword>
<keyword evidence="2" id="KW-0472">Membrane</keyword>
<dbReference type="InterPro" id="IPR029063">
    <property type="entry name" value="SAM-dependent_MTases_sf"/>
</dbReference>
<keyword evidence="4" id="KW-1185">Reference proteome</keyword>
<feature type="transmembrane region" description="Helical" evidence="2">
    <location>
        <begin position="225"/>
        <end position="245"/>
    </location>
</feature>
<feature type="transmembrane region" description="Helical" evidence="2">
    <location>
        <begin position="340"/>
        <end position="363"/>
    </location>
</feature>
<name>A0A1N6FLJ0_9BACT</name>
<dbReference type="NCBIfam" id="NF037959">
    <property type="entry name" value="MFS_SpdSyn"/>
    <property type="match status" value="1"/>
</dbReference>
<feature type="transmembrane region" description="Helical" evidence="2">
    <location>
        <begin position="101"/>
        <end position="120"/>
    </location>
</feature>